<accession>A0ACB9TMU2</accession>
<keyword evidence="2" id="KW-1185">Reference proteome</keyword>
<dbReference type="EMBL" id="CM043016">
    <property type="protein sequence ID" value="KAI4468102.1"/>
    <property type="molecule type" value="Genomic_DNA"/>
</dbReference>
<sequence length="639" mass="75037">MKIENYVKWLNYYGQLRPYYSVNMDDFYYNAEIEYITEIIKNKLYFASTHGDVTKILKATAETLYFTTDEELIYVNYYYDFGPLNLSCLYKFCCQLNAYLCNPSIRRIVYYSSGEQNRRANAAYLIGAFSIIYLSISPKRIHQILTIAGGSFRYDQNISRNIFKCLILFGKNISTTGCSCDTKCRNSKFIYFRNFVDASQGISNYTIRLIDCLQAIEKAKTFNFFNFNDFNVLEYDTYDKIQNGDMNWLVPRKFLAFIGPTECEFMNGHPPEFYVKYFLRNDVKTVIRLNNKMYDAAIFTDAGIDHRELFFADGTTPPKHILMRFLDICEKSPAAIGVHCKAGLGRTGSLIGAYIIKHYRMSARESIAWMRICRPGSVIGQQQGWLEKVENWLWRQGSEYRLQHFDDGDKIPHHRYGVYSKEWPIERRRLILQAQKTLDCQDSNFARVKTNSPQRLSAPPIKPITIHKSKRPESEKRRICSEREYQKVAKMLMKPYNTPIINDENQFSTKNIKFVEPMYYNINISNKLKELGNVEHNMKKTRDRIETEKTQGDRLNEIKIRKQSSSFDTKTRSASKHKPRKDCLLDIRERNSIRGDSTLIYNTQNSSPPYYLTDTHENSERSKKKYESENRKLVKHNLH</sequence>
<dbReference type="Proteomes" id="UP001056778">
    <property type="component" value="Chromosome 2"/>
</dbReference>
<proteinExistence type="predicted"/>
<evidence type="ECO:0000313" key="2">
    <source>
        <dbReference type="Proteomes" id="UP001056778"/>
    </source>
</evidence>
<reference evidence="1" key="1">
    <citation type="submission" date="2022-04" db="EMBL/GenBank/DDBJ databases">
        <title>Chromosome-scale genome assembly of Holotrichia oblita Faldermann.</title>
        <authorList>
            <person name="Rongchong L."/>
        </authorList>
    </citation>
    <scope>NUCLEOTIDE SEQUENCE</scope>
    <source>
        <strain evidence="1">81SQS9</strain>
    </source>
</reference>
<gene>
    <name evidence="1" type="ORF">MML48_2g00016069</name>
</gene>
<name>A0ACB9TMU2_HOLOL</name>
<comment type="caution">
    <text evidence="1">The sequence shown here is derived from an EMBL/GenBank/DDBJ whole genome shotgun (WGS) entry which is preliminary data.</text>
</comment>
<evidence type="ECO:0000313" key="1">
    <source>
        <dbReference type="EMBL" id="KAI4468102.1"/>
    </source>
</evidence>
<organism evidence="1 2">
    <name type="scientific">Holotrichia oblita</name>
    <name type="common">Chafer beetle</name>
    <dbReference type="NCBI Taxonomy" id="644536"/>
    <lineage>
        <taxon>Eukaryota</taxon>
        <taxon>Metazoa</taxon>
        <taxon>Ecdysozoa</taxon>
        <taxon>Arthropoda</taxon>
        <taxon>Hexapoda</taxon>
        <taxon>Insecta</taxon>
        <taxon>Pterygota</taxon>
        <taxon>Neoptera</taxon>
        <taxon>Endopterygota</taxon>
        <taxon>Coleoptera</taxon>
        <taxon>Polyphaga</taxon>
        <taxon>Scarabaeiformia</taxon>
        <taxon>Scarabaeidae</taxon>
        <taxon>Melolonthinae</taxon>
        <taxon>Holotrichia</taxon>
    </lineage>
</organism>
<protein>
    <submittedName>
        <fullName evidence="1">Tyrosine specific protein phosphatase and dual specificity protein phosphatase</fullName>
    </submittedName>
</protein>